<evidence type="ECO:0000256" key="1">
    <source>
        <dbReference type="SAM" id="SignalP"/>
    </source>
</evidence>
<name>A0A8J8JV29_9BACT</name>
<dbReference type="Proteomes" id="UP000598971">
    <property type="component" value="Unassembled WGS sequence"/>
</dbReference>
<gene>
    <name evidence="2" type="ORF">GD597_15845</name>
</gene>
<evidence type="ECO:0008006" key="4">
    <source>
        <dbReference type="Google" id="ProtNLM"/>
    </source>
</evidence>
<dbReference type="PANTHER" id="PTHR37841:SF1">
    <property type="entry name" value="DUF3298 DOMAIN-CONTAINING PROTEIN"/>
    <property type="match status" value="1"/>
</dbReference>
<keyword evidence="1" id="KW-0732">Signal</keyword>
<dbReference type="InterPro" id="IPR032774">
    <property type="entry name" value="WG_beta_rep"/>
</dbReference>
<organism evidence="2 3">
    <name type="scientific">Limnovirga soli</name>
    <dbReference type="NCBI Taxonomy" id="2656915"/>
    <lineage>
        <taxon>Bacteria</taxon>
        <taxon>Pseudomonadati</taxon>
        <taxon>Bacteroidota</taxon>
        <taxon>Chitinophagia</taxon>
        <taxon>Chitinophagales</taxon>
        <taxon>Chitinophagaceae</taxon>
        <taxon>Limnovirga</taxon>
    </lineage>
</organism>
<dbReference type="Pfam" id="PF14903">
    <property type="entry name" value="WG_beta_rep"/>
    <property type="match status" value="5"/>
</dbReference>
<dbReference type="RefSeq" id="WP_171608881.1">
    <property type="nucleotide sequence ID" value="NZ_WHPF01000011.1"/>
</dbReference>
<evidence type="ECO:0000313" key="3">
    <source>
        <dbReference type="Proteomes" id="UP000598971"/>
    </source>
</evidence>
<protein>
    <recommendedName>
        <fullName evidence="4">WG repeat protein</fullName>
    </recommendedName>
</protein>
<accession>A0A8J8JV29</accession>
<comment type="caution">
    <text evidence="2">The sequence shown here is derived from an EMBL/GenBank/DDBJ whole genome shotgun (WGS) entry which is preliminary data.</text>
</comment>
<feature type="chain" id="PRO_5035184784" description="WG repeat protein" evidence="1">
    <location>
        <begin position="22"/>
        <end position="433"/>
    </location>
</feature>
<reference evidence="2" key="1">
    <citation type="submission" date="2019-10" db="EMBL/GenBank/DDBJ databases">
        <title>Draft genome sequence of Panacibacter sp. KCS-6.</title>
        <authorList>
            <person name="Yim K.J."/>
        </authorList>
    </citation>
    <scope>NUCLEOTIDE SEQUENCE</scope>
    <source>
        <strain evidence="2">KCS-6</strain>
    </source>
</reference>
<dbReference type="SUPFAM" id="SSF69360">
    <property type="entry name" value="Cell wall binding repeat"/>
    <property type="match status" value="3"/>
</dbReference>
<proteinExistence type="predicted"/>
<feature type="signal peptide" evidence="1">
    <location>
        <begin position="1"/>
        <end position="21"/>
    </location>
</feature>
<dbReference type="PANTHER" id="PTHR37841">
    <property type="entry name" value="GLR2918 PROTEIN"/>
    <property type="match status" value="1"/>
</dbReference>
<evidence type="ECO:0000313" key="2">
    <source>
        <dbReference type="EMBL" id="NNV56945.1"/>
    </source>
</evidence>
<dbReference type="EMBL" id="WHPF01000011">
    <property type="protein sequence ID" value="NNV56945.1"/>
    <property type="molecule type" value="Genomic_DNA"/>
</dbReference>
<dbReference type="AlphaFoldDB" id="A0A8J8JV29"/>
<sequence>MINKIIVFIVFLMNCCFTVKAQNRVCNKFLIKSDSVLSKSWEKISEAQKYIKAYTICLNDDNSELARQKLENIQNYDAISMSSNGKAGWARSKNEGIIYLVKENFAKTKELDYEGGVWPFFNKTEFRVKNSNLKYGFVDYNGNEIVQCLYDEVDESFDMLFPNLCKVKQGGKYGFIDRAGKVAIPLKYDEISWYFSENLLMVKANGKSGFLNSYGHEVTPLKFDFASRDFSEGLAAVMINSKYGFINTQGEIVIEPKYGNVSEFSEGLALVETEDRSKTGFIDKSGKIAIPIIYQTARNFKNGLAAAVINNKGGYINKQGKTIIPFVYESCANYFTEGLAWVEQNDKFGYIDMSGKQIIDYIYEEALEFYNGLAVVKKNGKYGYIDTKGRTFIDFKFDYAKTFYYPYETAYVEVNKRWFCINKKGEEVECPKF</sequence>
<keyword evidence="3" id="KW-1185">Reference proteome</keyword>